<dbReference type="EMBL" id="ML178871">
    <property type="protein sequence ID" value="TFK95891.1"/>
    <property type="molecule type" value="Genomic_DNA"/>
</dbReference>
<organism evidence="2 3">
    <name type="scientific">Pterulicium gracile</name>
    <dbReference type="NCBI Taxonomy" id="1884261"/>
    <lineage>
        <taxon>Eukaryota</taxon>
        <taxon>Fungi</taxon>
        <taxon>Dikarya</taxon>
        <taxon>Basidiomycota</taxon>
        <taxon>Agaricomycotina</taxon>
        <taxon>Agaricomycetes</taxon>
        <taxon>Agaricomycetidae</taxon>
        <taxon>Agaricales</taxon>
        <taxon>Pleurotineae</taxon>
        <taxon>Pterulaceae</taxon>
        <taxon>Pterulicium</taxon>
    </lineage>
</organism>
<keyword evidence="3" id="KW-1185">Reference proteome</keyword>
<feature type="compositionally biased region" description="Basic and acidic residues" evidence="1">
    <location>
        <begin position="265"/>
        <end position="277"/>
    </location>
</feature>
<evidence type="ECO:0000313" key="3">
    <source>
        <dbReference type="Proteomes" id="UP000305067"/>
    </source>
</evidence>
<feature type="non-terminal residue" evidence="2">
    <location>
        <position position="625"/>
    </location>
</feature>
<feature type="region of interest" description="Disordered" evidence="1">
    <location>
        <begin position="250"/>
        <end position="298"/>
    </location>
</feature>
<dbReference type="Proteomes" id="UP000305067">
    <property type="component" value="Unassembled WGS sequence"/>
</dbReference>
<protein>
    <submittedName>
        <fullName evidence="2">Uncharacterized protein</fullName>
    </submittedName>
</protein>
<proteinExistence type="predicted"/>
<evidence type="ECO:0000313" key="2">
    <source>
        <dbReference type="EMBL" id="TFK95891.1"/>
    </source>
</evidence>
<sequence>MANCVDTDWATKKNNRMLMTLATPFQAVPSNQAINEQLAKPWSSASEHYPALPISATAEHKAMASTIRIARERTKVDGPMEVFLATRANIIGLVEIVRCVISGSHTKPKLEEIAQALLTDAGDSSSILKRIRSWVNLLDIAIHFSPIVAVTCSRLEDVTASLLLKLSFLCAGKKSTDVIRAEDLIWQTIFKLARPPHSLSFATASPNNLLGIGSRRCDPEIFDLLSSLQSYLTPAKSQIMSIIRWDPPVSKSRQGRIEQNSLPDAMDRQREQQQRDAEELEAAGEQETPSPATYDARSPRVCKVNMMMEVDEEAPQIHTNQITFPSQRLMVQSNGFAEPSDGSNSPTLGTYINASNGTIVGTSTESGKLVDTQPLVTGLLEPPTRNDVDMEDSTIEGSTNGLHRTKNPNISSSNVDLPLSSAPPSPRSTLTTLVHSPEDNEDPPPTAYAAGNQGRGAPNCKMHQQPPANSPNRPVSNVSKREKKSKYISKQKAERTKRLRLVDHAEHDEEIDEHEAHYRHIRDFDWTRYKAPRAATVIVSQTSQDAPRLSTQKKMVTQAAFHKQPDEFVPWYPKDGQLWASIVDEDEKRKRDNPPEAEKAVSFFAYAEFITAPLDNIRKAFSTTH</sequence>
<feature type="region of interest" description="Disordered" evidence="1">
    <location>
        <begin position="378"/>
        <end position="494"/>
    </location>
</feature>
<evidence type="ECO:0000256" key="1">
    <source>
        <dbReference type="SAM" id="MobiDB-lite"/>
    </source>
</evidence>
<reference evidence="2 3" key="1">
    <citation type="journal article" date="2019" name="Nat. Ecol. Evol.">
        <title>Megaphylogeny resolves global patterns of mushroom evolution.</title>
        <authorList>
            <person name="Varga T."/>
            <person name="Krizsan K."/>
            <person name="Foldi C."/>
            <person name="Dima B."/>
            <person name="Sanchez-Garcia M."/>
            <person name="Sanchez-Ramirez S."/>
            <person name="Szollosi G.J."/>
            <person name="Szarkandi J.G."/>
            <person name="Papp V."/>
            <person name="Albert L."/>
            <person name="Andreopoulos W."/>
            <person name="Angelini C."/>
            <person name="Antonin V."/>
            <person name="Barry K.W."/>
            <person name="Bougher N.L."/>
            <person name="Buchanan P."/>
            <person name="Buyck B."/>
            <person name="Bense V."/>
            <person name="Catcheside P."/>
            <person name="Chovatia M."/>
            <person name="Cooper J."/>
            <person name="Damon W."/>
            <person name="Desjardin D."/>
            <person name="Finy P."/>
            <person name="Geml J."/>
            <person name="Haridas S."/>
            <person name="Hughes K."/>
            <person name="Justo A."/>
            <person name="Karasinski D."/>
            <person name="Kautmanova I."/>
            <person name="Kiss B."/>
            <person name="Kocsube S."/>
            <person name="Kotiranta H."/>
            <person name="LaButti K.M."/>
            <person name="Lechner B.E."/>
            <person name="Liimatainen K."/>
            <person name="Lipzen A."/>
            <person name="Lukacs Z."/>
            <person name="Mihaltcheva S."/>
            <person name="Morgado L.N."/>
            <person name="Niskanen T."/>
            <person name="Noordeloos M.E."/>
            <person name="Ohm R.A."/>
            <person name="Ortiz-Santana B."/>
            <person name="Ovrebo C."/>
            <person name="Racz N."/>
            <person name="Riley R."/>
            <person name="Savchenko A."/>
            <person name="Shiryaev A."/>
            <person name="Soop K."/>
            <person name="Spirin V."/>
            <person name="Szebenyi C."/>
            <person name="Tomsovsky M."/>
            <person name="Tulloss R.E."/>
            <person name="Uehling J."/>
            <person name="Grigoriev I.V."/>
            <person name="Vagvolgyi C."/>
            <person name="Papp T."/>
            <person name="Martin F.M."/>
            <person name="Miettinen O."/>
            <person name="Hibbett D.S."/>
            <person name="Nagy L.G."/>
        </authorList>
    </citation>
    <scope>NUCLEOTIDE SEQUENCE [LARGE SCALE GENOMIC DNA]</scope>
    <source>
        <strain evidence="2 3">CBS 309.79</strain>
    </source>
</reference>
<accession>A0A5C3Q241</accession>
<feature type="compositionally biased region" description="Basic residues" evidence="1">
    <location>
        <begin position="481"/>
        <end position="490"/>
    </location>
</feature>
<dbReference type="AlphaFoldDB" id="A0A5C3Q241"/>
<name>A0A5C3Q241_9AGAR</name>
<feature type="compositionally biased region" description="Polar residues" evidence="1">
    <location>
        <begin position="466"/>
        <end position="478"/>
    </location>
</feature>
<gene>
    <name evidence="2" type="ORF">BDV98DRAFT_598114</name>
</gene>
<feature type="compositionally biased region" description="Polar residues" evidence="1">
    <location>
        <begin position="395"/>
        <end position="415"/>
    </location>
</feature>